<sequence length="268" mass="27453">MPVKWVSGLRVTIGYAAALVAVAAVLAAAGPAVHDRVIQHASTNLHNLAHGRIGTLLGSAFVVDNGGMALWLPGLVCLLAVAELLWRSRTLVLTFLVAHIGATLVVAAALALAVREDWVAHSITRVSDVGMSYGAMGVLGMLTAAIPSRHRPAWVCWWLTLGAVVVLGTHDFTDAGHVVALTLGMLVSSRFGAPGRWTGPRLALLTVGSAFGYLVVAASAPAGTAVVASIIAAGAALAAGQRGSVAMIAGWLSRLTGKASPVTSRKKL</sequence>
<protein>
    <recommendedName>
        <fullName evidence="4">Transmembrane protein</fullName>
    </recommendedName>
</protein>
<feature type="transmembrane region" description="Helical" evidence="1">
    <location>
        <begin position="69"/>
        <end position="86"/>
    </location>
</feature>
<evidence type="ECO:0008006" key="4">
    <source>
        <dbReference type="Google" id="ProtNLM"/>
    </source>
</evidence>
<dbReference type="RefSeq" id="WP_181953123.1">
    <property type="nucleotide sequence ID" value="NZ_FMUB01000018.1"/>
</dbReference>
<proteinExistence type="predicted"/>
<feature type="transmembrane region" description="Helical" evidence="1">
    <location>
        <begin position="12"/>
        <end position="33"/>
    </location>
</feature>
<name>A0A1G4X103_9MYCO</name>
<keyword evidence="1" id="KW-0472">Membrane</keyword>
<feature type="transmembrane region" description="Helical" evidence="1">
    <location>
        <begin position="153"/>
        <end position="169"/>
    </location>
</feature>
<feature type="transmembrane region" description="Helical" evidence="1">
    <location>
        <begin position="126"/>
        <end position="146"/>
    </location>
</feature>
<organism evidence="2 3">
    <name type="scientific">Mycolicibacterium fluoranthenivorans</name>
    <dbReference type="NCBI Taxonomy" id="258505"/>
    <lineage>
        <taxon>Bacteria</taxon>
        <taxon>Bacillati</taxon>
        <taxon>Actinomycetota</taxon>
        <taxon>Actinomycetes</taxon>
        <taxon>Mycobacteriales</taxon>
        <taxon>Mycobacteriaceae</taxon>
        <taxon>Mycolicibacterium</taxon>
    </lineage>
</organism>
<keyword evidence="1" id="KW-0812">Transmembrane</keyword>
<accession>A0A1G4X103</accession>
<evidence type="ECO:0000256" key="1">
    <source>
        <dbReference type="SAM" id="Phobius"/>
    </source>
</evidence>
<dbReference type="Pfam" id="PF20401">
    <property type="entry name" value="Rhomboid_2"/>
    <property type="match status" value="1"/>
</dbReference>
<evidence type="ECO:0000313" key="3">
    <source>
        <dbReference type="Proteomes" id="UP000199707"/>
    </source>
</evidence>
<dbReference type="Proteomes" id="UP000199707">
    <property type="component" value="Unassembled WGS sequence"/>
</dbReference>
<gene>
    <name evidence="2" type="ORF">SAMN02799620_05968</name>
</gene>
<dbReference type="InterPro" id="IPR046862">
    <property type="entry name" value="Rhomboid_2"/>
</dbReference>
<keyword evidence="1" id="KW-1133">Transmembrane helix</keyword>
<dbReference type="AlphaFoldDB" id="A0A1G4X103"/>
<dbReference type="EMBL" id="FMUB01000018">
    <property type="protein sequence ID" value="SCX33518.1"/>
    <property type="molecule type" value="Genomic_DNA"/>
</dbReference>
<feature type="transmembrane region" description="Helical" evidence="1">
    <location>
        <begin position="93"/>
        <end position="114"/>
    </location>
</feature>
<dbReference type="STRING" id="1502745.SAMN02799620_05968"/>
<evidence type="ECO:0000313" key="2">
    <source>
        <dbReference type="EMBL" id="SCX33518.1"/>
    </source>
</evidence>
<reference evidence="3" key="1">
    <citation type="submission" date="2016-10" db="EMBL/GenBank/DDBJ databases">
        <authorList>
            <person name="Varghese N."/>
            <person name="Submissions S."/>
        </authorList>
    </citation>
    <scope>NUCLEOTIDE SEQUENCE [LARGE SCALE GENOMIC DNA]</scope>
    <source>
        <strain evidence="3">UNC267MFSha1.1M11</strain>
    </source>
</reference>